<keyword evidence="7" id="KW-0131">Cell cycle</keyword>
<evidence type="ECO:0000256" key="6">
    <source>
        <dbReference type="ARBA" id="ARBA00022840"/>
    </source>
</evidence>
<dbReference type="AlphaFoldDB" id="A0A6G8F2H5"/>
<dbReference type="InterPro" id="IPR013221">
    <property type="entry name" value="Mur_ligase_cen"/>
</dbReference>
<comment type="similarity">
    <text evidence="7">Belongs to the MurCDEF family.</text>
</comment>
<feature type="binding site" evidence="7">
    <location>
        <begin position="115"/>
        <end position="121"/>
    </location>
    <ligand>
        <name>ATP</name>
        <dbReference type="ChEBI" id="CHEBI:30616"/>
    </ligand>
</feature>
<evidence type="ECO:0000256" key="3">
    <source>
        <dbReference type="ARBA" id="ARBA00022490"/>
    </source>
</evidence>
<dbReference type="NCBIfam" id="TIGR01087">
    <property type="entry name" value="murD"/>
    <property type="match status" value="1"/>
</dbReference>
<reference evidence="9" key="1">
    <citation type="journal article" date="2020" name="J. ISSAAS">
        <title>Lactobacilli and other gastrointestinal microbiota of Peromyscus leucopus, reservoir host for agents of Lyme disease and other zoonoses in North America.</title>
        <authorList>
            <person name="Milovic A."/>
            <person name="Bassam K."/>
            <person name="Shao H."/>
            <person name="Chatzistamou I."/>
            <person name="Tufts D.M."/>
            <person name="Diuk-Wasser M."/>
            <person name="Barbour A.G."/>
        </authorList>
    </citation>
    <scope>NUCLEOTIDE SEQUENCE</scope>
    <source>
        <strain evidence="9">LL90</strain>
    </source>
</reference>
<comment type="catalytic activity">
    <reaction evidence="7">
        <text>UDP-N-acetyl-alpha-D-muramoyl-L-alanine + D-glutamate + ATP = UDP-N-acetyl-alpha-D-muramoyl-L-alanyl-D-glutamate + ADP + phosphate + H(+)</text>
        <dbReference type="Rhea" id="RHEA:16429"/>
        <dbReference type="ChEBI" id="CHEBI:15378"/>
        <dbReference type="ChEBI" id="CHEBI:29986"/>
        <dbReference type="ChEBI" id="CHEBI:30616"/>
        <dbReference type="ChEBI" id="CHEBI:43474"/>
        <dbReference type="ChEBI" id="CHEBI:83898"/>
        <dbReference type="ChEBI" id="CHEBI:83900"/>
        <dbReference type="ChEBI" id="CHEBI:456216"/>
        <dbReference type="EC" id="6.3.2.9"/>
    </reaction>
</comment>
<keyword evidence="7" id="KW-0132">Cell division</keyword>
<dbReference type="InterPro" id="IPR036565">
    <property type="entry name" value="Mur-like_cat_sf"/>
</dbReference>
<dbReference type="SUPFAM" id="SSF53623">
    <property type="entry name" value="MurD-like peptide ligases, catalytic domain"/>
    <property type="match status" value="1"/>
</dbReference>
<evidence type="ECO:0000313" key="9">
    <source>
        <dbReference type="EMBL" id="QIM10368.1"/>
    </source>
</evidence>
<dbReference type="GO" id="GO:0051301">
    <property type="term" value="P:cell division"/>
    <property type="evidence" value="ECO:0007669"/>
    <property type="project" value="UniProtKB-KW"/>
</dbReference>
<evidence type="ECO:0000256" key="2">
    <source>
        <dbReference type="ARBA" id="ARBA00004752"/>
    </source>
</evidence>
<dbReference type="GO" id="GO:0009252">
    <property type="term" value="P:peptidoglycan biosynthetic process"/>
    <property type="evidence" value="ECO:0007669"/>
    <property type="project" value="UniProtKB-UniRule"/>
</dbReference>
<keyword evidence="7" id="KW-0961">Cell wall biogenesis/degradation</keyword>
<evidence type="ECO:0000256" key="5">
    <source>
        <dbReference type="ARBA" id="ARBA00022741"/>
    </source>
</evidence>
<dbReference type="GO" id="GO:0071555">
    <property type="term" value="P:cell wall organization"/>
    <property type="evidence" value="ECO:0007669"/>
    <property type="project" value="UniProtKB-KW"/>
</dbReference>
<evidence type="ECO:0000256" key="4">
    <source>
        <dbReference type="ARBA" id="ARBA00022598"/>
    </source>
</evidence>
<proteinExistence type="inferred from homology"/>
<keyword evidence="7" id="KW-0573">Peptidoglycan synthesis</keyword>
<dbReference type="SUPFAM" id="SSF51984">
    <property type="entry name" value="MurCD N-terminal domain"/>
    <property type="match status" value="1"/>
</dbReference>
<sequence>MKISEIAGKKIAVWGMGAEGKDALSYLRNHGIAKQFILLNDTVCEKPAGFENCPLFTGDEIEVGCAEAEVIIRSPGVSIYKPELQKYRLKMTSVTDLCLNELRGRPGCRIIGISGSKGKSTSVSALAFMLEKLGYRVGLGGNIGRPLIELLDGEYDFVVAEISSYQASDLTVSPQIAMFTNLFYVHSEWHNGHENYCRDKIHLVANQKDGEVFFANARNQQLMDYTEKFAAHRRLYDIAGGFYAEGQRLYHNKDKLFDLSDLKLSGTHNLDNLAGVFSILDYLRLDVKVAAEALKEFEPLPHRLQKVAIKNNVLFINDSISTAPEAAIGAVNSFDGNLVLISGGQDNLQDYTDYARCIEANSKVKAVVTLFQTGPKIAKTLRENVKRDDFLLIEGDSLEKSVAFAYDLLQKVGGGTVLFTPTSPSFGFYKNFMERGNHFIQIVNALD</sequence>
<keyword evidence="5 7" id="KW-0547">Nucleotide-binding</keyword>
<evidence type="ECO:0000256" key="1">
    <source>
        <dbReference type="ARBA" id="ARBA00004496"/>
    </source>
</evidence>
<dbReference type="UniPathway" id="UPA00219"/>
<dbReference type="GO" id="GO:0008764">
    <property type="term" value="F:UDP-N-acetylmuramoylalanine-D-glutamate ligase activity"/>
    <property type="evidence" value="ECO:0007669"/>
    <property type="project" value="UniProtKB-UniRule"/>
</dbReference>
<dbReference type="GO" id="GO:0005737">
    <property type="term" value="C:cytoplasm"/>
    <property type="evidence" value="ECO:0007669"/>
    <property type="project" value="UniProtKB-SubCell"/>
</dbReference>
<name>A0A6G8F2H5_9PROT</name>
<comment type="subcellular location">
    <subcellularLocation>
        <location evidence="1 7">Cytoplasm</location>
    </subcellularLocation>
</comment>
<dbReference type="Pfam" id="PF08245">
    <property type="entry name" value="Mur_ligase_M"/>
    <property type="match status" value="1"/>
</dbReference>
<dbReference type="InterPro" id="IPR005762">
    <property type="entry name" value="MurD"/>
</dbReference>
<comment type="function">
    <text evidence="7">Cell wall formation. Catalyzes the addition of glutamate to the nucleotide precursor UDP-N-acetylmuramoyl-L-alanine (UMA).</text>
</comment>
<dbReference type="GO" id="GO:0005524">
    <property type="term" value="F:ATP binding"/>
    <property type="evidence" value="ECO:0007669"/>
    <property type="project" value="UniProtKB-UniRule"/>
</dbReference>
<keyword evidence="3 7" id="KW-0963">Cytoplasm</keyword>
<dbReference type="EC" id="6.3.2.9" evidence="7"/>
<dbReference type="Gene3D" id="3.90.190.20">
    <property type="entry name" value="Mur ligase, C-terminal domain"/>
    <property type="match status" value="1"/>
</dbReference>
<gene>
    <name evidence="7 9" type="primary">murD</name>
    <name evidence="9" type="ORF">PlAlph_1220</name>
</gene>
<accession>A0A6G8F2H5</accession>
<evidence type="ECO:0000256" key="7">
    <source>
        <dbReference type="HAMAP-Rule" id="MF_00639"/>
    </source>
</evidence>
<dbReference type="PANTHER" id="PTHR43692:SF1">
    <property type="entry name" value="UDP-N-ACETYLMURAMOYLALANINE--D-GLUTAMATE LIGASE"/>
    <property type="match status" value="1"/>
</dbReference>
<dbReference type="GO" id="GO:0008360">
    <property type="term" value="P:regulation of cell shape"/>
    <property type="evidence" value="ECO:0007669"/>
    <property type="project" value="UniProtKB-KW"/>
</dbReference>
<dbReference type="HAMAP" id="MF_00639">
    <property type="entry name" value="MurD"/>
    <property type="match status" value="1"/>
</dbReference>
<comment type="pathway">
    <text evidence="2 7">Cell wall biogenesis; peptidoglycan biosynthesis.</text>
</comment>
<protein>
    <recommendedName>
        <fullName evidence="7">UDP-N-acetylmuramoylalanine--D-glutamate ligase</fullName>
        <ecNumber evidence="7">6.3.2.9</ecNumber>
    </recommendedName>
    <alternativeName>
        <fullName evidence="7">D-glutamic acid-adding enzyme</fullName>
    </alternativeName>
    <alternativeName>
        <fullName evidence="7">UDP-N-acetylmuramoyl-L-alanyl-D-glutamate synthetase</fullName>
    </alternativeName>
</protein>
<feature type="domain" description="Mur ligase central" evidence="8">
    <location>
        <begin position="113"/>
        <end position="277"/>
    </location>
</feature>
<keyword evidence="6 7" id="KW-0067">ATP-binding</keyword>
<dbReference type="EMBL" id="MN990728">
    <property type="protein sequence ID" value="QIM10368.1"/>
    <property type="molecule type" value="Genomic_DNA"/>
</dbReference>
<organism evidence="9">
    <name type="scientific">uncultured Alphaproteobacteria bacterium</name>
    <dbReference type="NCBI Taxonomy" id="91750"/>
    <lineage>
        <taxon>Bacteria</taxon>
        <taxon>Pseudomonadati</taxon>
        <taxon>Pseudomonadota</taxon>
        <taxon>Alphaproteobacteria</taxon>
        <taxon>environmental samples</taxon>
    </lineage>
</organism>
<dbReference type="Gene3D" id="3.40.50.720">
    <property type="entry name" value="NAD(P)-binding Rossmann-like Domain"/>
    <property type="match status" value="1"/>
</dbReference>
<keyword evidence="7" id="KW-0133">Cell shape</keyword>
<dbReference type="PANTHER" id="PTHR43692">
    <property type="entry name" value="UDP-N-ACETYLMURAMOYLALANINE--D-GLUTAMATE LIGASE"/>
    <property type="match status" value="1"/>
</dbReference>
<dbReference type="InterPro" id="IPR036615">
    <property type="entry name" value="Mur_ligase_C_dom_sf"/>
</dbReference>
<dbReference type="SUPFAM" id="SSF53244">
    <property type="entry name" value="MurD-like peptide ligases, peptide-binding domain"/>
    <property type="match status" value="1"/>
</dbReference>
<keyword evidence="4 7" id="KW-0436">Ligase</keyword>
<evidence type="ECO:0000259" key="8">
    <source>
        <dbReference type="Pfam" id="PF08245"/>
    </source>
</evidence>
<dbReference type="Gene3D" id="3.40.1190.10">
    <property type="entry name" value="Mur-like, catalytic domain"/>
    <property type="match status" value="1"/>
</dbReference>